<dbReference type="Proteomes" id="UP001177670">
    <property type="component" value="Unassembled WGS sequence"/>
</dbReference>
<dbReference type="PANTHER" id="PTHR11011">
    <property type="entry name" value="MALE STERILITY PROTEIN 2-RELATED"/>
    <property type="match status" value="1"/>
</dbReference>
<comment type="function">
    <text evidence="1">Catalyzes the reduction of fatty acyl-CoA to fatty alcohols.</text>
</comment>
<feature type="transmembrane region" description="Helical" evidence="1">
    <location>
        <begin position="21"/>
        <end position="38"/>
    </location>
</feature>
<dbReference type="AlphaFoldDB" id="A0AA40FER8"/>
<name>A0AA40FER8_9HYME</name>
<feature type="domain" description="Thioester reductase (TE)" evidence="2">
    <location>
        <begin position="30"/>
        <end position="183"/>
    </location>
</feature>
<dbReference type="GO" id="GO:0005777">
    <property type="term" value="C:peroxisome"/>
    <property type="evidence" value="ECO:0007669"/>
    <property type="project" value="TreeGrafter"/>
</dbReference>
<dbReference type="PANTHER" id="PTHR11011:SF45">
    <property type="entry name" value="FATTY ACYL-COA REDUCTASE CG8306-RELATED"/>
    <property type="match status" value="1"/>
</dbReference>
<keyword evidence="1" id="KW-0521">NADP</keyword>
<keyword evidence="1" id="KW-0560">Oxidoreductase</keyword>
<reference evidence="3" key="1">
    <citation type="submission" date="2021-10" db="EMBL/GenBank/DDBJ databases">
        <title>Melipona bicolor Genome sequencing and assembly.</title>
        <authorList>
            <person name="Araujo N.S."/>
            <person name="Arias M.C."/>
        </authorList>
    </citation>
    <scope>NUCLEOTIDE SEQUENCE</scope>
    <source>
        <strain evidence="3">USP_2M_L1-L4_2017</strain>
        <tissue evidence="3">Whole body</tissue>
    </source>
</reference>
<evidence type="ECO:0000256" key="1">
    <source>
        <dbReference type="RuleBase" id="RU363097"/>
    </source>
</evidence>
<dbReference type="InterPro" id="IPR036291">
    <property type="entry name" value="NAD(P)-bd_dom_sf"/>
</dbReference>
<dbReference type="EC" id="1.2.1.84" evidence="1"/>
<dbReference type="InterPro" id="IPR026055">
    <property type="entry name" value="FAR"/>
</dbReference>
<keyword evidence="4" id="KW-1185">Reference proteome</keyword>
<dbReference type="InterPro" id="IPR013120">
    <property type="entry name" value="FAR_NAD-bd"/>
</dbReference>
<sequence length="184" mass="20882">MKEKTYENVNKKLNKANSIEGFYANIAILVTGATDFVGKGILEKLLRVCLRIVAIFILLRPKKDQTIEQRLRKLIDDPIYDSIRINQPSVLKKIHPVKGDISLPDLGLSQEDRIMLIENVNIVFHAAATVRFNEPLNVAVDINTKGTARMIQLCKELKYVISVIYISTAYSNAYLSEIEEKVYT</sequence>
<dbReference type="Pfam" id="PF07993">
    <property type="entry name" value="NAD_binding_4"/>
    <property type="match status" value="1"/>
</dbReference>
<keyword evidence="1" id="KW-1133">Transmembrane helix</keyword>
<proteinExistence type="inferred from homology"/>
<dbReference type="Gene3D" id="3.40.50.720">
    <property type="entry name" value="NAD(P)-binding Rossmann-like Domain"/>
    <property type="match status" value="1"/>
</dbReference>
<organism evidence="3 4">
    <name type="scientific">Melipona bicolor</name>
    <dbReference type="NCBI Taxonomy" id="60889"/>
    <lineage>
        <taxon>Eukaryota</taxon>
        <taxon>Metazoa</taxon>
        <taxon>Ecdysozoa</taxon>
        <taxon>Arthropoda</taxon>
        <taxon>Hexapoda</taxon>
        <taxon>Insecta</taxon>
        <taxon>Pterygota</taxon>
        <taxon>Neoptera</taxon>
        <taxon>Endopterygota</taxon>
        <taxon>Hymenoptera</taxon>
        <taxon>Apocrita</taxon>
        <taxon>Aculeata</taxon>
        <taxon>Apoidea</taxon>
        <taxon>Anthophila</taxon>
        <taxon>Apidae</taxon>
        <taxon>Melipona</taxon>
    </lineage>
</organism>
<protein>
    <recommendedName>
        <fullName evidence="1">Fatty acyl-CoA reductase</fullName>
        <ecNumber evidence="1">1.2.1.84</ecNumber>
    </recommendedName>
</protein>
<evidence type="ECO:0000313" key="4">
    <source>
        <dbReference type="Proteomes" id="UP001177670"/>
    </source>
</evidence>
<comment type="caution">
    <text evidence="3">The sequence shown here is derived from an EMBL/GenBank/DDBJ whole genome shotgun (WGS) entry which is preliminary data.</text>
</comment>
<keyword evidence="1" id="KW-0444">Lipid biosynthesis</keyword>
<comment type="catalytic activity">
    <reaction evidence="1">
        <text>a long-chain fatty acyl-CoA + 2 NADPH + 2 H(+) = a long-chain primary fatty alcohol + 2 NADP(+) + CoA</text>
        <dbReference type="Rhea" id="RHEA:52716"/>
        <dbReference type="ChEBI" id="CHEBI:15378"/>
        <dbReference type="ChEBI" id="CHEBI:57287"/>
        <dbReference type="ChEBI" id="CHEBI:57783"/>
        <dbReference type="ChEBI" id="CHEBI:58349"/>
        <dbReference type="ChEBI" id="CHEBI:77396"/>
        <dbReference type="ChEBI" id="CHEBI:83139"/>
        <dbReference type="EC" id="1.2.1.84"/>
    </reaction>
</comment>
<dbReference type="GO" id="GO:0080019">
    <property type="term" value="F:alcohol-forming very long-chain fatty acyl-CoA reductase activity"/>
    <property type="evidence" value="ECO:0007669"/>
    <property type="project" value="InterPro"/>
</dbReference>
<evidence type="ECO:0000313" key="3">
    <source>
        <dbReference type="EMBL" id="KAK1117614.1"/>
    </source>
</evidence>
<dbReference type="GO" id="GO:0035336">
    <property type="term" value="P:long-chain fatty-acyl-CoA metabolic process"/>
    <property type="evidence" value="ECO:0007669"/>
    <property type="project" value="TreeGrafter"/>
</dbReference>
<accession>A0AA40FER8</accession>
<dbReference type="SUPFAM" id="SSF51735">
    <property type="entry name" value="NAD(P)-binding Rossmann-fold domains"/>
    <property type="match status" value="1"/>
</dbReference>
<dbReference type="GO" id="GO:0102965">
    <property type="term" value="F:alcohol-forming long-chain fatty acyl-CoA reductase activity"/>
    <property type="evidence" value="ECO:0007669"/>
    <property type="project" value="UniProtKB-EC"/>
</dbReference>
<keyword evidence="1" id="KW-0812">Transmembrane</keyword>
<comment type="similarity">
    <text evidence="1">Belongs to the fatty acyl-CoA reductase family.</text>
</comment>
<gene>
    <name evidence="3" type="ORF">K0M31_015787</name>
</gene>
<keyword evidence="1" id="KW-0443">Lipid metabolism</keyword>
<evidence type="ECO:0000259" key="2">
    <source>
        <dbReference type="Pfam" id="PF07993"/>
    </source>
</evidence>
<keyword evidence="1" id="KW-0472">Membrane</keyword>
<dbReference type="EMBL" id="JAHYIQ010000049">
    <property type="protein sequence ID" value="KAK1117614.1"/>
    <property type="molecule type" value="Genomic_DNA"/>
</dbReference>